<evidence type="ECO:0000256" key="8">
    <source>
        <dbReference type="ARBA" id="ARBA00026232"/>
    </source>
</evidence>
<evidence type="ECO:0000256" key="1">
    <source>
        <dbReference type="ARBA" id="ARBA00004240"/>
    </source>
</evidence>
<dbReference type="GO" id="GO:0006004">
    <property type="term" value="P:fucose metabolic process"/>
    <property type="evidence" value="ECO:0007669"/>
    <property type="project" value="UniProtKB-KW"/>
</dbReference>
<evidence type="ECO:0000256" key="9">
    <source>
        <dbReference type="SAM" id="MobiDB-lite"/>
    </source>
</evidence>
<proteinExistence type="inferred from homology"/>
<keyword evidence="10" id="KW-1133">Transmembrane helix</keyword>
<dbReference type="PANTHER" id="PTHR13398:SF0">
    <property type="entry name" value="GDP-FUCOSE PROTEIN O-FUCOSYLTRANSFERASE 2"/>
    <property type="match status" value="1"/>
</dbReference>
<evidence type="ECO:0000256" key="5">
    <source>
        <dbReference type="ARBA" id="ARBA00023253"/>
    </source>
</evidence>
<dbReference type="InterPro" id="IPR019378">
    <property type="entry name" value="GDP-Fuc_O-FucTrfase"/>
</dbReference>
<evidence type="ECO:0000256" key="3">
    <source>
        <dbReference type="ARBA" id="ARBA00022679"/>
    </source>
</evidence>
<dbReference type="Pfam" id="PF10250">
    <property type="entry name" value="O-FucT"/>
    <property type="match status" value="1"/>
</dbReference>
<feature type="region of interest" description="Disordered" evidence="9">
    <location>
        <begin position="161"/>
        <end position="181"/>
    </location>
</feature>
<evidence type="ECO:0000313" key="11">
    <source>
        <dbReference type="EMBL" id="KAG0273427.1"/>
    </source>
</evidence>
<comment type="subcellular location">
    <subcellularLocation>
        <location evidence="1">Endoplasmic reticulum</location>
    </subcellularLocation>
</comment>
<accession>A0AAD4DB25</accession>
<dbReference type="GO" id="GO:0005783">
    <property type="term" value="C:endoplasmic reticulum"/>
    <property type="evidence" value="ECO:0007669"/>
    <property type="project" value="UniProtKB-SubCell"/>
</dbReference>
<reference evidence="11" key="1">
    <citation type="journal article" date="2020" name="Fungal Divers.">
        <title>Resolving the Mortierellaceae phylogeny through synthesis of multi-gene phylogenetics and phylogenomics.</title>
        <authorList>
            <person name="Vandepol N."/>
            <person name="Liber J."/>
            <person name="Desiro A."/>
            <person name="Na H."/>
            <person name="Kennedy M."/>
            <person name="Barry K."/>
            <person name="Grigoriev I.V."/>
            <person name="Miller A.N."/>
            <person name="O'Donnell K."/>
            <person name="Stajich J.E."/>
            <person name="Bonito G."/>
        </authorList>
    </citation>
    <scope>NUCLEOTIDE SEQUENCE</scope>
    <source>
        <strain evidence="11">NRRL 28262</strain>
    </source>
</reference>
<keyword evidence="5" id="KW-0294">Fucose metabolism</keyword>
<feature type="compositionally biased region" description="Pro residues" evidence="9">
    <location>
        <begin position="379"/>
        <end position="398"/>
    </location>
</feature>
<comment type="pathway">
    <text evidence="2">Protein modification; protein glycosylation.</text>
</comment>
<protein>
    <recommendedName>
        <fullName evidence="8">GDP-fucose protein O-fucosyltransferase 2</fullName>
    </recommendedName>
</protein>
<evidence type="ECO:0000256" key="10">
    <source>
        <dbReference type="SAM" id="Phobius"/>
    </source>
</evidence>
<keyword evidence="6" id="KW-0119">Carbohydrate metabolism</keyword>
<evidence type="ECO:0000256" key="2">
    <source>
        <dbReference type="ARBA" id="ARBA00004922"/>
    </source>
</evidence>
<feature type="transmembrane region" description="Helical" evidence="10">
    <location>
        <begin position="9"/>
        <end position="31"/>
    </location>
</feature>
<comment type="caution">
    <text evidence="11">The sequence shown here is derived from an EMBL/GenBank/DDBJ whole genome shotgun (WGS) entry which is preliminary data.</text>
</comment>
<dbReference type="EMBL" id="JAAAIL010000747">
    <property type="protein sequence ID" value="KAG0273427.1"/>
    <property type="molecule type" value="Genomic_DNA"/>
</dbReference>
<keyword evidence="3" id="KW-0808">Transferase</keyword>
<name>A0AAD4DB25_9FUNG</name>
<dbReference type="Proteomes" id="UP001194580">
    <property type="component" value="Unassembled WGS sequence"/>
</dbReference>
<dbReference type="InterPro" id="IPR045130">
    <property type="entry name" value="OFUT2-like"/>
</dbReference>
<organism evidence="11 12">
    <name type="scientific">Linnemannia exigua</name>
    <dbReference type="NCBI Taxonomy" id="604196"/>
    <lineage>
        <taxon>Eukaryota</taxon>
        <taxon>Fungi</taxon>
        <taxon>Fungi incertae sedis</taxon>
        <taxon>Mucoromycota</taxon>
        <taxon>Mortierellomycotina</taxon>
        <taxon>Mortierellomycetes</taxon>
        <taxon>Mortierellales</taxon>
        <taxon>Mortierellaceae</taxon>
        <taxon>Linnemannia</taxon>
    </lineage>
</organism>
<comment type="similarity">
    <text evidence="7">Belongs to the glycosyltransferase 68 family.</text>
</comment>
<dbReference type="Gene3D" id="3.40.50.11340">
    <property type="match status" value="1"/>
</dbReference>
<evidence type="ECO:0000256" key="6">
    <source>
        <dbReference type="ARBA" id="ARBA00023277"/>
    </source>
</evidence>
<dbReference type="PANTHER" id="PTHR13398">
    <property type="entry name" value="GDP-FUCOSE PROTEIN O-FUCOSYLTRANSFERASE 2"/>
    <property type="match status" value="1"/>
</dbReference>
<evidence type="ECO:0000256" key="7">
    <source>
        <dbReference type="ARBA" id="ARBA00025803"/>
    </source>
</evidence>
<gene>
    <name evidence="11" type="ORF">BGZ95_010755</name>
</gene>
<evidence type="ECO:0000313" key="12">
    <source>
        <dbReference type="Proteomes" id="UP001194580"/>
    </source>
</evidence>
<dbReference type="GO" id="GO:0046922">
    <property type="term" value="F:peptide-O-fucosyltransferase activity"/>
    <property type="evidence" value="ECO:0007669"/>
    <property type="project" value="InterPro"/>
</dbReference>
<dbReference type="AlphaFoldDB" id="A0AAD4DB25"/>
<keyword evidence="12" id="KW-1185">Reference proteome</keyword>
<keyword evidence="10" id="KW-0472">Membrane</keyword>
<sequence length="515" mass="57148">MPRRTLFKWAWAASLMLVMTLGVYITVVGIFRIHGYLASDLASGRNEDLVSTGREVWRRVAMGKIIRKAGQGGFTVELDAGKTTTVKQKDVVPSSATALRAAAVVGAQDQAAKTPSGSIWVRQAEDEMDDPLDFYPDEDEDDPSEAASFISWLAQASFATPTIQHQQDQHQQKRRPQQYQEHLEPVRPPLRQQQQQTGHESVLQPERYFTYMPFAGISNQFYGMLRAMTIARALNRTLILPPITSSSHDKSRQNQAWSNFFDLNEFRRRTDLKVVEYQDLRDQGLFRGPTGVQESGSSVGASWIPLWTKEASAAAATKPKEKRGGRYQHSLGTGTAAIDMTIPCHVTCGFGSKRDLDFTAKAFVRQWGFQYKKQMLPESLPPQPPPPPLPPILPGSTPQPPVPIDTSPIDQTRDLDRIVAALQDASLKTEGFLCISNTYKIQISPAAIPASSLVDSIEWHEFGQHLLFQPTLTQFVNEFLDRTFGEHPEESTFCAATSSIPLFGASVSLAAITTS</sequence>
<feature type="region of interest" description="Disordered" evidence="9">
    <location>
        <begin position="376"/>
        <end position="398"/>
    </location>
</feature>
<evidence type="ECO:0000256" key="4">
    <source>
        <dbReference type="ARBA" id="ARBA00022824"/>
    </source>
</evidence>
<keyword evidence="10" id="KW-0812">Transmembrane</keyword>
<keyword evidence="4" id="KW-0256">Endoplasmic reticulum</keyword>